<feature type="transmembrane region" description="Helical" evidence="8">
    <location>
        <begin position="369"/>
        <end position="388"/>
    </location>
</feature>
<feature type="transmembrane region" description="Helical" evidence="8">
    <location>
        <begin position="306"/>
        <end position="329"/>
    </location>
</feature>
<keyword evidence="6 8" id="KW-1133">Transmembrane helix</keyword>
<reference evidence="10 11" key="1">
    <citation type="submission" date="2016-04" db="EMBL/GenBank/DDBJ databases">
        <title>Draft genome sequence of Aeribacillus pallidus 8m3 from petroleum reservoir.</title>
        <authorList>
            <person name="Poltaraus A.B."/>
            <person name="Nazina T.N."/>
            <person name="Tourova T.P."/>
            <person name="Malakho S.M."/>
            <person name="Korshunova A.V."/>
            <person name="Sokolova D.S."/>
        </authorList>
    </citation>
    <scope>NUCLEOTIDE SEQUENCE [LARGE SCALE GENOMIC DNA]</scope>
    <source>
        <strain evidence="10 11">8m3</strain>
    </source>
</reference>
<evidence type="ECO:0000313" key="11">
    <source>
        <dbReference type="Proteomes" id="UP000076476"/>
    </source>
</evidence>
<feature type="transmembrane region" description="Helical" evidence="8">
    <location>
        <begin position="218"/>
        <end position="237"/>
    </location>
</feature>
<dbReference type="InterPro" id="IPR050189">
    <property type="entry name" value="MFS_Efflux_Transporters"/>
</dbReference>
<dbReference type="STRING" id="33936.AZI98_09645"/>
<feature type="transmembrane region" description="Helical" evidence="8">
    <location>
        <begin position="280"/>
        <end position="300"/>
    </location>
</feature>
<feature type="transmembrane region" description="Helical" evidence="8">
    <location>
        <begin position="99"/>
        <end position="124"/>
    </location>
</feature>
<dbReference type="GO" id="GO:0022857">
    <property type="term" value="F:transmembrane transporter activity"/>
    <property type="evidence" value="ECO:0007669"/>
    <property type="project" value="InterPro"/>
</dbReference>
<comment type="subcellular location">
    <subcellularLocation>
        <location evidence="1">Cell membrane</location>
        <topology evidence="1">Multi-pass membrane protein</topology>
    </subcellularLocation>
</comment>
<dbReference type="PANTHER" id="PTHR43124:SF3">
    <property type="entry name" value="CHLORAMPHENICOL EFFLUX PUMP RV0191"/>
    <property type="match status" value="1"/>
</dbReference>
<dbReference type="OrthoDB" id="2986280at2"/>
<feature type="transmembrane region" description="Helical" evidence="8">
    <location>
        <begin position="249"/>
        <end position="268"/>
    </location>
</feature>
<feature type="transmembrane region" description="Helical" evidence="8">
    <location>
        <begin position="341"/>
        <end position="363"/>
    </location>
</feature>
<evidence type="ECO:0000256" key="4">
    <source>
        <dbReference type="ARBA" id="ARBA00022475"/>
    </source>
</evidence>
<feature type="transmembrane region" description="Helical" evidence="8">
    <location>
        <begin position="7"/>
        <end position="28"/>
    </location>
</feature>
<feature type="domain" description="Major facilitator superfamily (MFS) profile" evidence="9">
    <location>
        <begin position="6"/>
        <end position="393"/>
    </location>
</feature>
<keyword evidence="11" id="KW-1185">Reference proteome</keyword>
<keyword evidence="4" id="KW-1003">Cell membrane</keyword>
<dbReference type="InterPro" id="IPR011701">
    <property type="entry name" value="MFS"/>
</dbReference>
<dbReference type="InterPro" id="IPR020846">
    <property type="entry name" value="MFS_dom"/>
</dbReference>
<dbReference type="PROSITE" id="PS50850">
    <property type="entry name" value="MFS"/>
    <property type="match status" value="1"/>
</dbReference>
<keyword evidence="3" id="KW-0813">Transport</keyword>
<comment type="similarity">
    <text evidence="2">Belongs to the major facilitator superfamily. TCR/Tet family.</text>
</comment>
<comment type="caution">
    <text evidence="10">The sequence shown here is derived from an EMBL/GenBank/DDBJ whole genome shotgun (WGS) entry which is preliminary data.</text>
</comment>
<name>A0A165XR01_9BACI</name>
<evidence type="ECO:0000256" key="1">
    <source>
        <dbReference type="ARBA" id="ARBA00004651"/>
    </source>
</evidence>
<dbReference type="Pfam" id="PF07690">
    <property type="entry name" value="MFS_1"/>
    <property type="match status" value="1"/>
</dbReference>
<dbReference type="InterPro" id="IPR036259">
    <property type="entry name" value="MFS_trans_sf"/>
</dbReference>
<proteinExistence type="inferred from homology"/>
<sequence>MREHIIIMLLGMLPFMMVLGNSMLIPILPEFGQALEITAAQTSFILSIFNIPAAIIIPIVGFLSDRYGRKTFILWSLLLLIIGGAICFFSGFVNKSIAFWTLLAGRLVQGLGTGGISSLAMSLAGDMFTAEKRDRALAVLEVFNGTAKVAAPILGALLALVAWYFPFILFPIIGTLLLFFILFFIKTSPSGEEKISLHEYVQRIADVLKVQKARLLSLYLYGGTSMFLLFGLLYYLAYLIEELYHIDGFFKGFVYSFPLGALSISSYWTGKRLDYVKNRFLFLLVGMFMTFLSFFSFLIFQQFSLFLFFITISFGGLGFVLPVINSLIISSVDDAERGIVVSLYGMARFLGVALGPVVFSLWIGNEQLLFKLLFFLLSLVQCLLLYVFKNNWKIVCSKMWRNLQ</sequence>
<dbReference type="PANTHER" id="PTHR43124">
    <property type="entry name" value="PURINE EFFLUX PUMP PBUE"/>
    <property type="match status" value="1"/>
</dbReference>
<dbReference type="EMBL" id="LWBR01000024">
    <property type="protein sequence ID" value="KZN96310.1"/>
    <property type="molecule type" value="Genomic_DNA"/>
</dbReference>
<evidence type="ECO:0000256" key="8">
    <source>
        <dbReference type="SAM" id="Phobius"/>
    </source>
</evidence>
<dbReference type="SUPFAM" id="SSF103473">
    <property type="entry name" value="MFS general substrate transporter"/>
    <property type="match status" value="1"/>
</dbReference>
<keyword evidence="7 8" id="KW-0472">Membrane</keyword>
<keyword evidence="5 8" id="KW-0812">Transmembrane</keyword>
<accession>A0A165XR01</accession>
<organism evidence="10 11">
    <name type="scientific">Aeribacillus pallidus</name>
    <dbReference type="NCBI Taxonomy" id="33936"/>
    <lineage>
        <taxon>Bacteria</taxon>
        <taxon>Bacillati</taxon>
        <taxon>Bacillota</taxon>
        <taxon>Bacilli</taxon>
        <taxon>Bacillales</taxon>
        <taxon>Bacillaceae</taxon>
        <taxon>Aeribacillus</taxon>
    </lineage>
</organism>
<feature type="transmembrane region" description="Helical" evidence="8">
    <location>
        <begin position="72"/>
        <end position="93"/>
    </location>
</feature>
<evidence type="ECO:0000256" key="5">
    <source>
        <dbReference type="ARBA" id="ARBA00022692"/>
    </source>
</evidence>
<dbReference type="InterPro" id="IPR001958">
    <property type="entry name" value="Tet-R_TetA/multi-R_MdtG-like"/>
</dbReference>
<evidence type="ECO:0000259" key="9">
    <source>
        <dbReference type="PROSITE" id="PS50850"/>
    </source>
</evidence>
<feature type="transmembrane region" description="Helical" evidence="8">
    <location>
        <begin position="163"/>
        <end position="185"/>
    </location>
</feature>
<evidence type="ECO:0000256" key="3">
    <source>
        <dbReference type="ARBA" id="ARBA00022448"/>
    </source>
</evidence>
<dbReference type="RefSeq" id="WP_063388070.1">
    <property type="nucleotide sequence ID" value="NZ_LWBR01000024.1"/>
</dbReference>
<gene>
    <name evidence="10" type="ORF">AZI98_09645</name>
</gene>
<feature type="transmembrane region" description="Helical" evidence="8">
    <location>
        <begin position="136"/>
        <end position="157"/>
    </location>
</feature>
<evidence type="ECO:0000256" key="6">
    <source>
        <dbReference type="ARBA" id="ARBA00022989"/>
    </source>
</evidence>
<dbReference type="GO" id="GO:0005886">
    <property type="term" value="C:plasma membrane"/>
    <property type="evidence" value="ECO:0007669"/>
    <property type="project" value="UniProtKB-SubCell"/>
</dbReference>
<evidence type="ECO:0000256" key="2">
    <source>
        <dbReference type="ARBA" id="ARBA00007520"/>
    </source>
</evidence>
<feature type="transmembrane region" description="Helical" evidence="8">
    <location>
        <begin position="40"/>
        <end position="60"/>
    </location>
</feature>
<dbReference type="PRINTS" id="PR01035">
    <property type="entry name" value="TCRTETA"/>
</dbReference>
<dbReference type="PROSITE" id="PS00216">
    <property type="entry name" value="SUGAR_TRANSPORT_1"/>
    <property type="match status" value="1"/>
</dbReference>
<dbReference type="InterPro" id="IPR005829">
    <property type="entry name" value="Sugar_transporter_CS"/>
</dbReference>
<dbReference type="AlphaFoldDB" id="A0A165XR01"/>
<evidence type="ECO:0000313" key="10">
    <source>
        <dbReference type="EMBL" id="KZN96310.1"/>
    </source>
</evidence>
<protein>
    <recommendedName>
        <fullName evidence="9">Major facilitator superfamily (MFS) profile domain-containing protein</fullName>
    </recommendedName>
</protein>
<evidence type="ECO:0000256" key="7">
    <source>
        <dbReference type="ARBA" id="ARBA00023136"/>
    </source>
</evidence>
<dbReference type="Gene3D" id="1.20.1250.20">
    <property type="entry name" value="MFS general substrate transporter like domains"/>
    <property type="match status" value="1"/>
</dbReference>
<dbReference type="Proteomes" id="UP000076476">
    <property type="component" value="Unassembled WGS sequence"/>
</dbReference>